<feature type="transmembrane region" description="Helical" evidence="1">
    <location>
        <begin position="12"/>
        <end position="32"/>
    </location>
</feature>
<dbReference type="InterPro" id="IPR014729">
    <property type="entry name" value="Rossmann-like_a/b/a_fold"/>
</dbReference>
<keyword evidence="1" id="KW-0812">Transmembrane</keyword>
<name>A0A841PVA2_9BACI</name>
<dbReference type="Proteomes" id="UP000581688">
    <property type="component" value="Unassembled WGS sequence"/>
</dbReference>
<dbReference type="PANTHER" id="PTHR30336:SF20">
    <property type="entry name" value="DUF218 DOMAIN-CONTAINING PROTEIN"/>
    <property type="match status" value="1"/>
</dbReference>
<gene>
    <name evidence="3" type="ORF">HNQ94_001186</name>
</gene>
<keyword evidence="1" id="KW-1133">Transmembrane helix</keyword>
<dbReference type="InterPro" id="IPR051599">
    <property type="entry name" value="Cell_Envelope_Assoc"/>
</dbReference>
<dbReference type="AlphaFoldDB" id="A0A841PVA2"/>
<comment type="caution">
    <text evidence="3">The sequence shown here is derived from an EMBL/GenBank/DDBJ whole genome shotgun (WGS) entry which is preliminary data.</text>
</comment>
<feature type="domain" description="DUF218" evidence="2">
    <location>
        <begin position="44"/>
        <end position="170"/>
    </location>
</feature>
<dbReference type="PANTHER" id="PTHR30336">
    <property type="entry name" value="INNER MEMBRANE PROTEIN, PROBABLE PERMEASE"/>
    <property type="match status" value="1"/>
</dbReference>
<dbReference type="EMBL" id="JACHGH010000003">
    <property type="protein sequence ID" value="MBB6452740.1"/>
    <property type="molecule type" value="Genomic_DNA"/>
</dbReference>
<evidence type="ECO:0000313" key="4">
    <source>
        <dbReference type="Proteomes" id="UP000581688"/>
    </source>
</evidence>
<accession>A0A841PVA2</accession>
<dbReference type="InterPro" id="IPR003848">
    <property type="entry name" value="DUF218"/>
</dbReference>
<evidence type="ECO:0000259" key="2">
    <source>
        <dbReference type="Pfam" id="PF02698"/>
    </source>
</evidence>
<organism evidence="3 4">
    <name type="scientific">Salirhabdus euzebyi</name>
    <dbReference type="NCBI Taxonomy" id="394506"/>
    <lineage>
        <taxon>Bacteria</taxon>
        <taxon>Bacillati</taxon>
        <taxon>Bacillota</taxon>
        <taxon>Bacilli</taxon>
        <taxon>Bacillales</taxon>
        <taxon>Bacillaceae</taxon>
        <taxon>Salirhabdus</taxon>
    </lineage>
</organism>
<dbReference type="RefSeq" id="WP_246199939.1">
    <property type="nucleotide sequence ID" value="NZ_CADDWK010000003.1"/>
</dbReference>
<proteinExistence type="predicted"/>
<keyword evidence="1" id="KW-0472">Membrane</keyword>
<dbReference type="GO" id="GO:0005886">
    <property type="term" value="C:plasma membrane"/>
    <property type="evidence" value="ECO:0007669"/>
    <property type="project" value="TreeGrafter"/>
</dbReference>
<evidence type="ECO:0000313" key="3">
    <source>
        <dbReference type="EMBL" id="MBB6452740.1"/>
    </source>
</evidence>
<dbReference type="Pfam" id="PF02698">
    <property type="entry name" value="DUF218"/>
    <property type="match status" value="1"/>
</dbReference>
<dbReference type="Gene3D" id="3.40.50.620">
    <property type="entry name" value="HUPs"/>
    <property type="match status" value="1"/>
</dbReference>
<sequence length="195" mass="22354">MNKAKHFTGKRILFIVLLCLIAFVMIHSVVIVTDGFIDELNPVDVAVVLGNKVEKNGEPSARLKARLDKTVDFYNKEYYSNIIVSGGIGEEGFDEAKVMKDYLIENGIPHETIIEDNNGYNTYRTASNARRIADKYRFDSVMVITQYFHITRTELAFKQQGFESISSAHAEIVELRDVYSILREVPAFYKYLFTY</sequence>
<reference evidence="3 4" key="1">
    <citation type="submission" date="2020-08" db="EMBL/GenBank/DDBJ databases">
        <title>Genomic Encyclopedia of Type Strains, Phase IV (KMG-IV): sequencing the most valuable type-strain genomes for metagenomic binning, comparative biology and taxonomic classification.</title>
        <authorList>
            <person name="Goeker M."/>
        </authorList>
    </citation>
    <scope>NUCLEOTIDE SEQUENCE [LARGE SCALE GENOMIC DNA]</scope>
    <source>
        <strain evidence="3 4">DSM 19612</strain>
    </source>
</reference>
<keyword evidence="4" id="KW-1185">Reference proteome</keyword>
<dbReference type="CDD" id="cd06259">
    <property type="entry name" value="YdcF-like"/>
    <property type="match status" value="1"/>
</dbReference>
<protein>
    <submittedName>
        <fullName evidence="3">Vancomycin permeability regulator SanA</fullName>
    </submittedName>
</protein>
<evidence type="ECO:0000256" key="1">
    <source>
        <dbReference type="SAM" id="Phobius"/>
    </source>
</evidence>